<accession>A0ABQ7G272</accession>
<gene>
    <name evidence="1" type="ORF">DUNSADRAFT_17208</name>
</gene>
<name>A0ABQ7G272_DUNSA</name>
<protein>
    <submittedName>
        <fullName evidence="1">Uncharacterized protein</fullName>
    </submittedName>
</protein>
<evidence type="ECO:0000313" key="2">
    <source>
        <dbReference type="Proteomes" id="UP000815325"/>
    </source>
</evidence>
<sequence length="66" mass="8191">HTHLRRPFKLPPRSLQAKWRVPESRAWETSWEQVLAQATVMPKRSWTWWPTRVIDHVLHRCWLRRP</sequence>
<dbReference type="EMBL" id="MU070259">
    <property type="protein sequence ID" value="KAF5828695.1"/>
    <property type="molecule type" value="Genomic_DNA"/>
</dbReference>
<comment type="caution">
    <text evidence="1">The sequence shown here is derived from an EMBL/GenBank/DDBJ whole genome shotgun (WGS) entry which is preliminary data.</text>
</comment>
<dbReference type="Proteomes" id="UP000815325">
    <property type="component" value="Unassembled WGS sequence"/>
</dbReference>
<feature type="non-terminal residue" evidence="1">
    <location>
        <position position="1"/>
    </location>
</feature>
<organism evidence="1 2">
    <name type="scientific">Dunaliella salina</name>
    <name type="common">Green alga</name>
    <name type="synonym">Protococcus salinus</name>
    <dbReference type="NCBI Taxonomy" id="3046"/>
    <lineage>
        <taxon>Eukaryota</taxon>
        <taxon>Viridiplantae</taxon>
        <taxon>Chlorophyta</taxon>
        <taxon>core chlorophytes</taxon>
        <taxon>Chlorophyceae</taxon>
        <taxon>CS clade</taxon>
        <taxon>Chlamydomonadales</taxon>
        <taxon>Dunaliellaceae</taxon>
        <taxon>Dunaliella</taxon>
    </lineage>
</organism>
<evidence type="ECO:0000313" key="1">
    <source>
        <dbReference type="EMBL" id="KAF5828695.1"/>
    </source>
</evidence>
<keyword evidence="2" id="KW-1185">Reference proteome</keyword>
<reference evidence="1" key="1">
    <citation type="submission" date="2017-08" db="EMBL/GenBank/DDBJ databases">
        <authorList>
            <person name="Polle J.E."/>
            <person name="Barry K."/>
            <person name="Cushman J."/>
            <person name="Schmutz J."/>
            <person name="Tran D."/>
            <person name="Hathwaick L.T."/>
            <person name="Yim W.C."/>
            <person name="Jenkins J."/>
            <person name="Mckie-Krisberg Z.M."/>
            <person name="Prochnik S."/>
            <person name="Lindquist E."/>
            <person name="Dockter R.B."/>
            <person name="Adam C."/>
            <person name="Molina H."/>
            <person name="Bunkerborg J."/>
            <person name="Jin E."/>
            <person name="Buchheim M."/>
            <person name="Magnuson J."/>
        </authorList>
    </citation>
    <scope>NUCLEOTIDE SEQUENCE</scope>
    <source>
        <strain evidence="1">CCAP 19/18</strain>
    </source>
</reference>
<proteinExistence type="predicted"/>